<dbReference type="AlphaFoldDB" id="A0A411HPT0"/>
<keyword evidence="3" id="KW-0813">Transport</keyword>
<evidence type="ECO:0000256" key="5">
    <source>
        <dbReference type="ARBA" id="ARBA00022692"/>
    </source>
</evidence>
<evidence type="ECO:0000256" key="7">
    <source>
        <dbReference type="ARBA" id="ARBA00023136"/>
    </source>
</evidence>
<dbReference type="GO" id="GO:0005886">
    <property type="term" value="C:plasma membrane"/>
    <property type="evidence" value="ECO:0007669"/>
    <property type="project" value="UniProtKB-SubCell"/>
</dbReference>
<evidence type="ECO:0000256" key="2">
    <source>
        <dbReference type="ARBA" id="ARBA00010145"/>
    </source>
</evidence>
<evidence type="ECO:0000256" key="1">
    <source>
        <dbReference type="ARBA" id="ARBA00004651"/>
    </source>
</evidence>
<keyword evidence="5 8" id="KW-0812">Transmembrane</keyword>
<dbReference type="InterPro" id="IPR004776">
    <property type="entry name" value="Mem_transp_PIN-like"/>
</dbReference>
<feature type="transmembrane region" description="Helical" evidence="8">
    <location>
        <begin position="270"/>
        <end position="288"/>
    </location>
</feature>
<keyword evidence="10" id="KW-1185">Reference proteome</keyword>
<dbReference type="OrthoDB" id="9786183at2"/>
<feature type="transmembrane region" description="Helical" evidence="8">
    <location>
        <begin position="213"/>
        <end position="233"/>
    </location>
</feature>
<comment type="similarity">
    <text evidence="2">Belongs to the auxin efflux carrier (TC 2.A.69) family.</text>
</comment>
<gene>
    <name evidence="9" type="ORF">ELE36_01355</name>
</gene>
<dbReference type="PANTHER" id="PTHR36838">
    <property type="entry name" value="AUXIN EFFLUX CARRIER FAMILY PROTEIN"/>
    <property type="match status" value="1"/>
</dbReference>
<dbReference type="Pfam" id="PF03547">
    <property type="entry name" value="Mem_trans"/>
    <property type="match status" value="2"/>
</dbReference>
<comment type="subcellular location">
    <subcellularLocation>
        <location evidence="1">Cell membrane</location>
        <topology evidence="1">Multi-pass membrane protein</topology>
    </subcellularLocation>
</comment>
<dbReference type="PANTHER" id="PTHR36838:SF1">
    <property type="entry name" value="SLR1864 PROTEIN"/>
    <property type="match status" value="1"/>
</dbReference>
<evidence type="ECO:0000313" key="10">
    <source>
        <dbReference type="Proteomes" id="UP000291562"/>
    </source>
</evidence>
<feature type="transmembrane region" description="Helical" evidence="8">
    <location>
        <begin position="21"/>
        <end position="42"/>
    </location>
</feature>
<protein>
    <submittedName>
        <fullName evidence="9">AEC family transporter</fullName>
    </submittedName>
</protein>
<proteinExistence type="inferred from homology"/>
<dbReference type="Gene3D" id="1.20.1530.20">
    <property type="match status" value="1"/>
</dbReference>
<organism evidence="9 10">
    <name type="scientific">Pseudolysobacter antarcticus</name>
    <dbReference type="NCBI Taxonomy" id="2511995"/>
    <lineage>
        <taxon>Bacteria</taxon>
        <taxon>Pseudomonadati</taxon>
        <taxon>Pseudomonadota</taxon>
        <taxon>Gammaproteobacteria</taxon>
        <taxon>Lysobacterales</taxon>
        <taxon>Rhodanobacteraceae</taxon>
        <taxon>Pseudolysobacter</taxon>
    </lineage>
</organism>
<sequence>MLAIGRLIAWRCWVPPNTPEALNQIVLYVCLPAAILLYAPGLHFQRELLGLVAVPWLMLGASVLLILGLQRWAQVRRDTTGALLLTVSLGNTSFLGYPMIVALLGEAALPYAVIYDQFGSFLILSSFGLVVLAMYGDTARPTPFGMLKRIAGFPPMLALVAALTIMPEHPPEAISEGLKRLSGALLPLVTLAIGMQIRFKLPRHDLLPLGAGLAFKLLLLPLLALALCGPLGLSGDIRKVAVLQAAMPSMITAGALAAAAGLAPELAAALVGYGIVLSLATLPLWLWVLG</sequence>
<feature type="transmembrane region" description="Helical" evidence="8">
    <location>
        <begin position="81"/>
        <end position="105"/>
    </location>
</feature>
<keyword evidence="6 8" id="KW-1133">Transmembrane helix</keyword>
<dbReference type="InterPro" id="IPR038770">
    <property type="entry name" value="Na+/solute_symporter_sf"/>
</dbReference>
<accession>A0A411HPT0</accession>
<keyword evidence="4" id="KW-1003">Cell membrane</keyword>
<feature type="transmembrane region" description="Helical" evidence="8">
    <location>
        <begin position="117"/>
        <end position="135"/>
    </location>
</feature>
<evidence type="ECO:0000256" key="4">
    <source>
        <dbReference type="ARBA" id="ARBA00022475"/>
    </source>
</evidence>
<evidence type="ECO:0000256" key="6">
    <source>
        <dbReference type="ARBA" id="ARBA00022989"/>
    </source>
</evidence>
<dbReference type="KEGG" id="xbc:ELE36_01355"/>
<feature type="transmembrane region" description="Helical" evidence="8">
    <location>
        <begin position="147"/>
        <end position="166"/>
    </location>
</feature>
<dbReference type="RefSeq" id="WP_129836535.1">
    <property type="nucleotide sequence ID" value="NZ_CP035704.1"/>
</dbReference>
<feature type="transmembrane region" description="Helical" evidence="8">
    <location>
        <begin position="245"/>
        <end position="263"/>
    </location>
</feature>
<dbReference type="GO" id="GO:0055085">
    <property type="term" value="P:transmembrane transport"/>
    <property type="evidence" value="ECO:0007669"/>
    <property type="project" value="InterPro"/>
</dbReference>
<evidence type="ECO:0000256" key="8">
    <source>
        <dbReference type="SAM" id="Phobius"/>
    </source>
</evidence>
<dbReference type="Proteomes" id="UP000291562">
    <property type="component" value="Chromosome"/>
</dbReference>
<evidence type="ECO:0000256" key="3">
    <source>
        <dbReference type="ARBA" id="ARBA00022448"/>
    </source>
</evidence>
<keyword evidence="7 8" id="KW-0472">Membrane</keyword>
<evidence type="ECO:0000313" key="9">
    <source>
        <dbReference type="EMBL" id="QBB72511.1"/>
    </source>
</evidence>
<feature type="transmembrane region" description="Helical" evidence="8">
    <location>
        <begin position="48"/>
        <end position="69"/>
    </location>
</feature>
<name>A0A411HPT0_9GAMM</name>
<reference evidence="9 10" key="1">
    <citation type="submission" date="2019-01" db="EMBL/GenBank/DDBJ databases">
        <title>Pseudolysobacter antarctica gen. nov., sp. nov., isolated from Fildes Peninsula, Antarctica.</title>
        <authorList>
            <person name="Wei Z."/>
            <person name="Peng F."/>
        </authorList>
    </citation>
    <scope>NUCLEOTIDE SEQUENCE [LARGE SCALE GENOMIC DNA]</scope>
    <source>
        <strain evidence="9 10">AQ6-296</strain>
    </source>
</reference>
<dbReference type="EMBL" id="CP035704">
    <property type="protein sequence ID" value="QBB72511.1"/>
    <property type="molecule type" value="Genomic_DNA"/>
</dbReference>